<comment type="caution">
    <text evidence="1">The sequence shown here is derived from an EMBL/GenBank/DDBJ whole genome shotgun (WGS) entry which is preliminary data.</text>
</comment>
<proteinExistence type="predicted"/>
<gene>
    <name evidence="1" type="ORF">Q5Y73_01915</name>
</gene>
<name>A0ABT9IU41_9BACL</name>
<keyword evidence="2" id="KW-1185">Reference proteome</keyword>
<organism evidence="1 2">
    <name type="scientific">Chengkuizengella axinellae</name>
    <dbReference type="NCBI Taxonomy" id="3064388"/>
    <lineage>
        <taxon>Bacteria</taxon>
        <taxon>Bacillati</taxon>
        <taxon>Bacillota</taxon>
        <taxon>Bacilli</taxon>
        <taxon>Bacillales</taxon>
        <taxon>Paenibacillaceae</taxon>
        <taxon>Chengkuizengella</taxon>
    </lineage>
</organism>
<accession>A0ABT9IU41</accession>
<dbReference type="Proteomes" id="UP001231941">
    <property type="component" value="Unassembled WGS sequence"/>
</dbReference>
<evidence type="ECO:0000313" key="2">
    <source>
        <dbReference type="Proteomes" id="UP001231941"/>
    </source>
</evidence>
<evidence type="ECO:0000313" key="1">
    <source>
        <dbReference type="EMBL" id="MDP5272855.1"/>
    </source>
</evidence>
<dbReference type="EMBL" id="JAVAMP010000001">
    <property type="protein sequence ID" value="MDP5272855.1"/>
    <property type="molecule type" value="Genomic_DNA"/>
</dbReference>
<reference evidence="1 2" key="1">
    <citation type="submission" date="2023-08" db="EMBL/GenBank/DDBJ databases">
        <authorList>
            <person name="Park J.-S."/>
        </authorList>
    </citation>
    <scope>NUCLEOTIDE SEQUENCE [LARGE SCALE GENOMIC DNA]</scope>
    <source>
        <strain evidence="1 2">2205SS18-9</strain>
    </source>
</reference>
<dbReference type="RefSeq" id="WP_305990158.1">
    <property type="nucleotide sequence ID" value="NZ_JAVAMP010000001.1"/>
</dbReference>
<sequence>MNYDNTGMLIKQNDSYVFVGAINPHLDPNDLLLVNVFMKNIEKQEIETIGIYFDQSTPEWKIHLVD</sequence>
<protein>
    <submittedName>
        <fullName evidence="1">Uncharacterized protein</fullName>
    </submittedName>
</protein>